<evidence type="ECO:0000313" key="2">
    <source>
        <dbReference type="Proteomes" id="UP000277294"/>
    </source>
</evidence>
<reference evidence="1 2" key="1">
    <citation type="submission" date="2018-10" db="EMBL/GenBank/DDBJ databases">
        <authorList>
            <person name="Criscuolo A."/>
        </authorList>
    </citation>
    <scope>NUCLEOTIDE SEQUENCE [LARGE SCALE GENOMIC DNA]</scope>
    <source>
        <strain evidence="1">DnA1</strain>
    </source>
</reference>
<evidence type="ECO:0000313" key="1">
    <source>
        <dbReference type="EMBL" id="VCU72395.1"/>
    </source>
</evidence>
<dbReference type="Proteomes" id="UP000277294">
    <property type="component" value="Unassembled WGS sequence"/>
</dbReference>
<accession>A0A3P4BB93</accession>
<organism evidence="1 2">
    <name type="scientific">Pigmentiphaga humi</name>
    <dbReference type="NCBI Taxonomy" id="2478468"/>
    <lineage>
        <taxon>Bacteria</taxon>
        <taxon>Pseudomonadati</taxon>
        <taxon>Pseudomonadota</taxon>
        <taxon>Betaproteobacteria</taxon>
        <taxon>Burkholderiales</taxon>
        <taxon>Alcaligenaceae</taxon>
        <taxon>Pigmentiphaga</taxon>
    </lineage>
</organism>
<keyword evidence="2" id="KW-1185">Reference proteome</keyword>
<dbReference type="EMBL" id="UWPJ01000039">
    <property type="protein sequence ID" value="VCU72395.1"/>
    <property type="molecule type" value="Genomic_DNA"/>
</dbReference>
<proteinExistence type="predicted"/>
<evidence type="ECO:0008006" key="3">
    <source>
        <dbReference type="Google" id="ProtNLM"/>
    </source>
</evidence>
<name>A0A3P4BB93_9BURK</name>
<protein>
    <recommendedName>
        <fullName evidence="3">Phage portal protein</fullName>
    </recommendedName>
</protein>
<gene>
    <name evidence="1" type="ORF">PIGHUM_04494</name>
</gene>
<sequence>MRMEGDPIISSALQLLVTSALGGHETSGDLVFVEKTAEAKKDKRLAAIADEVSAKLSPLFNRVAFQMAYTGSAYGDSYARIYTDATGVVDLHSDEMVRPQLVQPFERGSRTIGFAVSIGERNFERLDVTQLARLKMPRTQWIPQFGVVEKSLKVALKENNIDNLPIMPSMVGGSMLYNAEEPYDNLSASLLGLVGQRWMDSIDEQMVAVNLESMTLEQQERFVESVKGMLMASKKYAEQAVTRGRPIMERIRHIIPVFNEKQLTNIGPGNGGQTGRAATISIEDVLLHARLLSGALGVDLSMLGFADQLSGGLGEGGFFRVSAQAAERARVIRVALSGFFHHVIDIHTARRYGVVFHESERPWEINFFGSISALEAEKQRTRTDSMNSGMLLVQSMQMLKEMGASKDIMAEFLAKTMLLDEDQAALYATIVDAKPQGNDMGGFGGGM</sequence>
<dbReference type="AlphaFoldDB" id="A0A3P4BB93"/>